<evidence type="ECO:0000256" key="1">
    <source>
        <dbReference type="SAM" id="Phobius"/>
    </source>
</evidence>
<evidence type="ECO:0008006" key="4">
    <source>
        <dbReference type="Google" id="ProtNLM"/>
    </source>
</evidence>
<dbReference type="EMBL" id="JBHRUJ010000017">
    <property type="protein sequence ID" value="MFC3212570.1"/>
    <property type="molecule type" value="Genomic_DNA"/>
</dbReference>
<feature type="transmembrane region" description="Helical" evidence="1">
    <location>
        <begin position="99"/>
        <end position="116"/>
    </location>
</feature>
<dbReference type="Proteomes" id="UP001595625">
    <property type="component" value="Unassembled WGS sequence"/>
</dbReference>
<name>A0ABV7KSQ9_PLAOK</name>
<evidence type="ECO:0000313" key="3">
    <source>
        <dbReference type="Proteomes" id="UP001595625"/>
    </source>
</evidence>
<keyword evidence="3" id="KW-1185">Reference proteome</keyword>
<evidence type="ECO:0000313" key="2">
    <source>
        <dbReference type="EMBL" id="MFC3212570.1"/>
    </source>
</evidence>
<feature type="transmembrane region" description="Helical" evidence="1">
    <location>
        <begin position="19"/>
        <end position="36"/>
    </location>
</feature>
<reference evidence="3" key="1">
    <citation type="journal article" date="2019" name="Int. J. Syst. Evol. Microbiol.">
        <title>The Global Catalogue of Microorganisms (GCM) 10K type strain sequencing project: providing services to taxonomists for standard genome sequencing and annotation.</title>
        <authorList>
            <consortium name="The Broad Institute Genomics Platform"/>
            <consortium name="The Broad Institute Genome Sequencing Center for Infectious Disease"/>
            <person name="Wu L."/>
            <person name="Ma J."/>
        </authorList>
    </citation>
    <scope>NUCLEOTIDE SEQUENCE [LARGE SCALE GENOMIC DNA]</scope>
    <source>
        <strain evidence="3">CCM 320</strain>
    </source>
</reference>
<accession>A0ABV7KSQ9</accession>
<feature type="transmembrane region" description="Helical" evidence="1">
    <location>
        <begin position="42"/>
        <end position="64"/>
    </location>
</feature>
<proteinExistence type="predicted"/>
<keyword evidence="1" id="KW-0812">Transmembrane</keyword>
<comment type="caution">
    <text evidence="2">The sequence shown here is derived from an EMBL/GenBank/DDBJ whole genome shotgun (WGS) entry which is preliminary data.</text>
</comment>
<dbReference type="RefSeq" id="WP_117313045.1">
    <property type="nucleotide sequence ID" value="NZ_JBHRUJ010000017.1"/>
</dbReference>
<protein>
    <recommendedName>
        <fullName evidence="4">DUF3278 domain-containing protein</fullName>
    </recommendedName>
</protein>
<organism evidence="2 3">
    <name type="scientific">Planomicrobium okeanokoites</name>
    <name type="common">Planococcus okeanokoites</name>
    <name type="synonym">Flavobacterium okeanokoites</name>
    <dbReference type="NCBI Taxonomy" id="244"/>
    <lineage>
        <taxon>Bacteria</taxon>
        <taxon>Bacillati</taxon>
        <taxon>Bacillota</taxon>
        <taxon>Bacilli</taxon>
        <taxon>Bacillales</taxon>
        <taxon>Caryophanaceae</taxon>
        <taxon>Planomicrobium</taxon>
    </lineage>
</organism>
<feature type="transmembrane region" description="Helical" evidence="1">
    <location>
        <begin position="122"/>
        <end position="141"/>
    </location>
</feature>
<sequence length="156" mass="18160">MEETQWDLREVKILKKKQLLQYNLAMLLLFVLLNYFMEYGQFYLFIGIFYVLVVILAASIVYNLKTGKFIGTKTSKRVQEFDKARLGEKRWKRRKTLEAAFGVVLTVFITIFIFTTDFNNSGMNYSSAAFPFIGAWIGYNVGEFVRMNTLTDPAKN</sequence>
<gene>
    <name evidence="2" type="ORF">ACFOEJ_15880</name>
</gene>
<keyword evidence="1" id="KW-0472">Membrane</keyword>
<keyword evidence="1" id="KW-1133">Transmembrane helix</keyword>